<dbReference type="InterPro" id="IPR034660">
    <property type="entry name" value="DinB/YfiT-like"/>
</dbReference>
<feature type="domain" description="DinB-like" evidence="1">
    <location>
        <begin position="52"/>
        <end position="168"/>
    </location>
</feature>
<accession>A0ABZ2ZWY0</accession>
<gene>
    <name evidence="2" type="ORF">AAE021_14375</name>
</gene>
<dbReference type="SUPFAM" id="SSF109854">
    <property type="entry name" value="DinB/YfiT-like putative metalloenzymes"/>
    <property type="match status" value="1"/>
</dbReference>
<dbReference type="EMBL" id="CP151657">
    <property type="protein sequence ID" value="WZP15339.1"/>
    <property type="molecule type" value="Genomic_DNA"/>
</dbReference>
<evidence type="ECO:0000313" key="2">
    <source>
        <dbReference type="EMBL" id="WZP15339.1"/>
    </source>
</evidence>
<evidence type="ECO:0000313" key="3">
    <source>
        <dbReference type="Proteomes" id="UP001448858"/>
    </source>
</evidence>
<dbReference type="InterPro" id="IPR024775">
    <property type="entry name" value="DinB-like"/>
</dbReference>
<dbReference type="RefSeq" id="WP_342023004.1">
    <property type="nucleotide sequence ID" value="NZ_CP151657.1"/>
</dbReference>
<sequence length="174" mass="19360">MAITPDTKNWTWVLERPCPECGFDAAATDFRDVPVLLRRSGEDWRGVLAAPAADQRPDDGTWSPLEYGAHVRDLCRVYRMRLNLMLEDDGAGFADWDQDATAVAERYAEQDPAVVADELTAEAEQTAAAFAAVEPVQLGQRGLRSDGSGFTVDSLARYFLHDALHHLWDVRPRS</sequence>
<keyword evidence="3" id="KW-1185">Reference proteome</keyword>
<dbReference type="Gene3D" id="1.20.120.450">
    <property type="entry name" value="dinb family like domain"/>
    <property type="match status" value="1"/>
</dbReference>
<name>A0ABZ2ZWY0_9MICC</name>
<proteinExistence type="predicted"/>
<organism evidence="2 3">
    <name type="scientific">Arthrobacter citreus</name>
    <dbReference type="NCBI Taxonomy" id="1670"/>
    <lineage>
        <taxon>Bacteria</taxon>
        <taxon>Bacillati</taxon>
        <taxon>Actinomycetota</taxon>
        <taxon>Actinomycetes</taxon>
        <taxon>Micrococcales</taxon>
        <taxon>Micrococcaceae</taxon>
        <taxon>Arthrobacter</taxon>
    </lineage>
</organism>
<dbReference type="Pfam" id="PF12867">
    <property type="entry name" value="DinB_2"/>
    <property type="match status" value="1"/>
</dbReference>
<protein>
    <submittedName>
        <fullName evidence="2">DinB family protein</fullName>
    </submittedName>
</protein>
<evidence type="ECO:0000259" key="1">
    <source>
        <dbReference type="Pfam" id="PF12867"/>
    </source>
</evidence>
<reference evidence="2 3" key="1">
    <citation type="submission" date="2024-04" db="EMBL/GenBank/DDBJ databases">
        <title>Arthrobacter sp. from Plains bison fecal sample.</title>
        <authorList>
            <person name="Ruzzini A."/>
        </authorList>
    </citation>
    <scope>NUCLEOTIDE SEQUENCE [LARGE SCALE GENOMIC DNA]</scope>
    <source>
        <strain evidence="2 3">EINP1</strain>
    </source>
</reference>
<dbReference type="Proteomes" id="UP001448858">
    <property type="component" value="Chromosome"/>
</dbReference>